<organism evidence="9">
    <name type="scientific">Argemone mexicana</name>
    <name type="common">Mexican prickly poppy</name>
    <dbReference type="NCBI Taxonomy" id="54796"/>
    <lineage>
        <taxon>Eukaryota</taxon>
        <taxon>Viridiplantae</taxon>
        <taxon>Streptophyta</taxon>
        <taxon>Embryophyta</taxon>
        <taxon>Tracheophyta</taxon>
        <taxon>Spermatophyta</taxon>
        <taxon>Magnoliopsida</taxon>
        <taxon>Ranunculales</taxon>
        <taxon>Papaveraceae</taxon>
        <taxon>Papaveroideae</taxon>
        <taxon>Argemone</taxon>
    </lineage>
</organism>
<evidence type="ECO:0000256" key="6">
    <source>
        <dbReference type="ARBA" id="ARBA00023170"/>
    </source>
</evidence>
<proteinExistence type="evidence at transcript level"/>
<dbReference type="EMBL" id="KU698442">
    <property type="protein sequence ID" value="AML76587.1"/>
    <property type="molecule type" value="mRNA"/>
</dbReference>
<dbReference type="GO" id="GO:0009637">
    <property type="term" value="P:response to blue light"/>
    <property type="evidence" value="ECO:0007669"/>
    <property type="project" value="UniProtKB-ARBA"/>
</dbReference>
<dbReference type="CDD" id="cd00130">
    <property type="entry name" value="PAS"/>
    <property type="match status" value="2"/>
</dbReference>
<keyword evidence="6" id="KW-0675">Receptor</keyword>
<keyword evidence="5" id="KW-0157">Chromophore</keyword>
<keyword evidence="3" id="KW-0285">Flavoprotein</keyword>
<dbReference type="PROSITE" id="PS50112">
    <property type="entry name" value="PAS"/>
    <property type="match status" value="2"/>
</dbReference>
<protein>
    <submittedName>
        <fullName evidence="9">Putative LOV domain-containing protein</fullName>
    </submittedName>
</protein>
<keyword evidence="1" id="KW-0600">Photoreceptor protein</keyword>
<evidence type="ECO:0000259" key="8">
    <source>
        <dbReference type="PROSITE" id="PS50113"/>
    </source>
</evidence>
<dbReference type="SUPFAM" id="SSF55785">
    <property type="entry name" value="PYP-like sensor domain (PAS domain)"/>
    <property type="match status" value="2"/>
</dbReference>
<feature type="domain" description="PAC" evidence="8">
    <location>
        <begin position="130"/>
        <end position="185"/>
    </location>
</feature>
<dbReference type="GO" id="GO:0005634">
    <property type="term" value="C:nucleus"/>
    <property type="evidence" value="ECO:0007669"/>
    <property type="project" value="TreeGrafter"/>
</dbReference>
<dbReference type="AlphaFoldDB" id="A0A126WVX5"/>
<dbReference type="NCBIfam" id="TIGR00229">
    <property type="entry name" value="sensory_box"/>
    <property type="match status" value="2"/>
</dbReference>
<evidence type="ECO:0000313" key="9">
    <source>
        <dbReference type="EMBL" id="AML76587.1"/>
    </source>
</evidence>
<dbReference type="PROSITE" id="PS50113">
    <property type="entry name" value="PAC"/>
    <property type="match status" value="1"/>
</dbReference>
<evidence type="ECO:0000256" key="2">
    <source>
        <dbReference type="ARBA" id="ARBA00022606"/>
    </source>
</evidence>
<dbReference type="SMART" id="SM00091">
    <property type="entry name" value="PAS"/>
    <property type="match status" value="2"/>
</dbReference>
<feature type="domain" description="PAS" evidence="7">
    <location>
        <begin position="299"/>
        <end position="345"/>
    </location>
</feature>
<feature type="domain" description="PAS" evidence="7">
    <location>
        <begin position="56"/>
        <end position="129"/>
    </location>
</feature>
<dbReference type="InterPro" id="IPR000700">
    <property type="entry name" value="PAS-assoc_C"/>
</dbReference>
<name>A0A126WVX5_ARGME</name>
<dbReference type="SMART" id="SM00086">
    <property type="entry name" value="PAC"/>
    <property type="match status" value="2"/>
</dbReference>
<dbReference type="GO" id="GO:0009881">
    <property type="term" value="F:photoreceptor activity"/>
    <property type="evidence" value="ECO:0007669"/>
    <property type="project" value="UniProtKB-KW"/>
</dbReference>
<dbReference type="Pfam" id="PF13426">
    <property type="entry name" value="PAS_9"/>
    <property type="match status" value="2"/>
</dbReference>
<evidence type="ECO:0000256" key="4">
    <source>
        <dbReference type="ARBA" id="ARBA00022643"/>
    </source>
</evidence>
<dbReference type="Gene3D" id="3.30.450.20">
    <property type="entry name" value="PAS domain"/>
    <property type="match status" value="2"/>
</dbReference>
<keyword evidence="2" id="KW-0716">Sensory transduction</keyword>
<keyword evidence="4" id="KW-0288">FMN</keyword>
<sequence length="427" mass="47976">MNNLRFPGGAHAFNVRTWDLGFYQYTEETKNTERRTSQTIMESELGLIDQSFNARYTSCVREALDGLPDNFTVTDPCISGHPIVFASKGFLKMTGYSKDEVIGRNGRIFQGPKTSRRSIMEIREAIREERTIQMSLLNYRKNGTPFWMLFHLSPIFSKEDGRVIHFVSVQVPILRKLRNEDGIRWQEITFGSCRRELCSDSVMELARCRALDSFVDSDNRVSEAEEICEASDLEKWKAMAAINNILSLLTHYSELTGRLVCGKRSNSVMSSITSSLNISLGRIKQSFVLTDSQLHDMPIVYASDAFLNLTGYSRHEVLGNNCRFLSGPDTDPKALCQIKDRIRSDKACSVRILNYRKNGSSFWNFLHISPVRNASGKIAFYVGVQIEEDVKNGGTKGLSPEMKQLGTVGAVKVAVRSLAMGPGSSRS</sequence>
<dbReference type="FunFam" id="3.30.450.20:FF:000153">
    <property type="entry name" value="Protein TWIN LOV 1 isoform D"/>
    <property type="match status" value="1"/>
</dbReference>
<dbReference type="InterPro" id="IPR001610">
    <property type="entry name" value="PAC"/>
</dbReference>
<dbReference type="PANTHER" id="PTHR47429:SF2">
    <property type="entry name" value="PROTEIN TWIN LOV 1"/>
    <property type="match status" value="1"/>
</dbReference>
<reference evidence="9" key="1">
    <citation type="journal article" date="2016" name="Proc. Natl. Acad. Sci. U.S.A.">
        <title>Functional and topological diversity of LOV domain photoreceptors.</title>
        <authorList>
            <person name="Glantz S.T."/>
            <person name="Carpenter E.J."/>
            <person name="Melkonian M."/>
            <person name="Gardner K.H."/>
            <person name="Boyden E.S."/>
            <person name="Wong G.K."/>
            <person name="Chow B.Y."/>
        </authorList>
    </citation>
    <scope>NUCLEOTIDE SEQUENCE</scope>
    <source>
        <strain evidence="9">CCHG_2000074</strain>
    </source>
</reference>
<evidence type="ECO:0000256" key="3">
    <source>
        <dbReference type="ARBA" id="ARBA00022630"/>
    </source>
</evidence>
<dbReference type="InterPro" id="IPR035965">
    <property type="entry name" value="PAS-like_dom_sf"/>
</dbReference>
<dbReference type="PANTHER" id="PTHR47429">
    <property type="entry name" value="PROTEIN TWIN LOV 1"/>
    <property type="match status" value="1"/>
</dbReference>
<accession>A0A126WVX5</accession>
<dbReference type="InterPro" id="IPR000014">
    <property type="entry name" value="PAS"/>
</dbReference>
<evidence type="ECO:0000256" key="5">
    <source>
        <dbReference type="ARBA" id="ARBA00022991"/>
    </source>
</evidence>
<evidence type="ECO:0000259" key="7">
    <source>
        <dbReference type="PROSITE" id="PS50112"/>
    </source>
</evidence>
<evidence type="ECO:0000256" key="1">
    <source>
        <dbReference type="ARBA" id="ARBA00022543"/>
    </source>
</evidence>